<dbReference type="EMBL" id="BGZK01000413">
    <property type="protein sequence ID" value="GBP42159.1"/>
    <property type="molecule type" value="Genomic_DNA"/>
</dbReference>
<evidence type="ECO:0000313" key="3">
    <source>
        <dbReference type="Proteomes" id="UP000299102"/>
    </source>
</evidence>
<proteinExistence type="predicted"/>
<reference evidence="2 3" key="1">
    <citation type="journal article" date="2019" name="Commun. Biol.">
        <title>The bagworm genome reveals a unique fibroin gene that provides high tensile strength.</title>
        <authorList>
            <person name="Kono N."/>
            <person name="Nakamura H."/>
            <person name="Ohtoshi R."/>
            <person name="Tomita M."/>
            <person name="Numata K."/>
            <person name="Arakawa K."/>
        </authorList>
    </citation>
    <scope>NUCLEOTIDE SEQUENCE [LARGE SCALE GENOMIC DNA]</scope>
</reference>
<protein>
    <submittedName>
        <fullName evidence="2">Uncharacterized protein</fullName>
    </submittedName>
</protein>
<dbReference type="OrthoDB" id="8123886at2759"/>
<evidence type="ECO:0000313" key="2">
    <source>
        <dbReference type="EMBL" id="GBP42159.1"/>
    </source>
</evidence>
<organism evidence="2 3">
    <name type="scientific">Eumeta variegata</name>
    <name type="common">Bagworm moth</name>
    <name type="synonym">Eumeta japonica</name>
    <dbReference type="NCBI Taxonomy" id="151549"/>
    <lineage>
        <taxon>Eukaryota</taxon>
        <taxon>Metazoa</taxon>
        <taxon>Ecdysozoa</taxon>
        <taxon>Arthropoda</taxon>
        <taxon>Hexapoda</taxon>
        <taxon>Insecta</taxon>
        <taxon>Pterygota</taxon>
        <taxon>Neoptera</taxon>
        <taxon>Endopterygota</taxon>
        <taxon>Lepidoptera</taxon>
        <taxon>Glossata</taxon>
        <taxon>Ditrysia</taxon>
        <taxon>Tineoidea</taxon>
        <taxon>Psychidae</taxon>
        <taxon>Oiketicinae</taxon>
        <taxon>Eumeta</taxon>
    </lineage>
</organism>
<feature type="region of interest" description="Disordered" evidence="1">
    <location>
        <begin position="105"/>
        <end position="182"/>
    </location>
</feature>
<name>A0A4C1VVC3_EUMVA</name>
<feature type="compositionally biased region" description="Polar residues" evidence="1">
    <location>
        <begin position="158"/>
        <end position="181"/>
    </location>
</feature>
<sequence length="292" mass="33018">MIVTYITPFPREDPPPNLHQVVLNYPDEVLPSKILNIENILSDKQNINLNRMMHFFFNVHEHALRHENVQKLMTDQNENFDVAVIEWLYAECGLPKYFEHYCASPASPASPDSNSEMDFEREPRSRTTVHYLSDESEPDLGSDDSNDEEEPLIRVNKAKTNSGSAPSQDASLAPTPTTSWRNAGAKKNILSNIQPDNKSIKSENSELSVEGDIDTPPISVKRKVQRPPPHLSLGLIVQPESVTHFSNLSNLLATMKAAYHTYSLKEEREFRVVLKGVPKEFLLKDVKTDLAQ</sequence>
<accession>A0A4C1VVC3</accession>
<dbReference type="AlphaFoldDB" id="A0A4C1VVC3"/>
<keyword evidence="3" id="KW-1185">Reference proteome</keyword>
<gene>
    <name evidence="2" type="ORF">EVAR_25784_1</name>
</gene>
<comment type="caution">
    <text evidence="2">The sequence shown here is derived from an EMBL/GenBank/DDBJ whole genome shotgun (WGS) entry which is preliminary data.</text>
</comment>
<feature type="region of interest" description="Disordered" evidence="1">
    <location>
        <begin position="195"/>
        <end position="214"/>
    </location>
</feature>
<feature type="compositionally biased region" description="Acidic residues" evidence="1">
    <location>
        <begin position="134"/>
        <end position="150"/>
    </location>
</feature>
<dbReference type="Proteomes" id="UP000299102">
    <property type="component" value="Unassembled WGS sequence"/>
</dbReference>
<evidence type="ECO:0000256" key="1">
    <source>
        <dbReference type="SAM" id="MobiDB-lite"/>
    </source>
</evidence>